<keyword evidence="4 7" id="KW-0413">Isomerase</keyword>
<dbReference type="PROSITE" id="PS50072">
    <property type="entry name" value="CSA_PPIASE_2"/>
    <property type="match status" value="1"/>
</dbReference>
<dbReference type="InterPro" id="IPR044665">
    <property type="entry name" value="E_coli_cyclophilin_A-like"/>
</dbReference>
<reference evidence="8" key="1">
    <citation type="submission" date="2016-12" db="EMBL/GenBank/DDBJ databases">
        <title>Comparative genomics of four Isosphaeraceae planctomycetes: a common pool of plasmids and glycoside hydrolase genes.</title>
        <authorList>
            <person name="Ivanova A."/>
        </authorList>
    </citation>
    <scope>NUCLEOTIDE SEQUENCE [LARGE SCALE GENOMIC DNA]</scope>
    <source>
        <strain evidence="8">PX4</strain>
    </source>
</reference>
<dbReference type="InterPro" id="IPR002130">
    <property type="entry name" value="Cyclophilin-type_PPIase_dom"/>
</dbReference>
<evidence type="ECO:0000256" key="4">
    <source>
        <dbReference type="ARBA" id="ARBA00023235"/>
    </source>
</evidence>
<feature type="domain" description="PPIase cyclophilin-type" evidence="6">
    <location>
        <begin position="59"/>
        <end position="224"/>
    </location>
</feature>
<dbReference type="PRINTS" id="PR00153">
    <property type="entry name" value="CSAPPISMRASE"/>
</dbReference>
<evidence type="ECO:0000256" key="2">
    <source>
        <dbReference type="ARBA" id="ARBA00013194"/>
    </source>
</evidence>
<dbReference type="OrthoDB" id="270889at2"/>
<accession>A0A1U7CUA0</accession>
<gene>
    <name evidence="7" type="primary">ppiA_3</name>
    <name evidence="7" type="ORF">BSF38_04034</name>
</gene>
<feature type="region of interest" description="Disordered" evidence="5">
    <location>
        <begin position="298"/>
        <end position="321"/>
    </location>
</feature>
<dbReference type="PANTHER" id="PTHR43246">
    <property type="entry name" value="PEPTIDYL-PROLYL CIS-TRANS ISOMERASE CYP38, CHLOROPLASTIC"/>
    <property type="match status" value="1"/>
</dbReference>
<proteinExistence type="inferred from homology"/>
<feature type="compositionally biased region" description="Pro residues" evidence="5">
    <location>
        <begin position="304"/>
        <end position="321"/>
    </location>
</feature>
<dbReference type="InterPro" id="IPR029000">
    <property type="entry name" value="Cyclophilin-like_dom_sf"/>
</dbReference>
<keyword evidence="8" id="KW-1185">Reference proteome</keyword>
<evidence type="ECO:0000256" key="3">
    <source>
        <dbReference type="ARBA" id="ARBA00023110"/>
    </source>
</evidence>
<dbReference type="KEGG" id="pbor:BSF38_04034"/>
<sequence>MKRQERTRRSRPLGQVEYLETRALMTIAAVTPLPDMSVATGAAAAPVNLGSYFNDPSAAPNFAIFDTTLGTIPVLLTPATTPKTVANFQNYVNKGAYTNSVVHRSVPGFIWQAGGFQLSSKPDIAATPTDAPVQNEYGASNVRGTIAMAKLGSDPNSATSQFFFNESDANASNLNNQNGGFTVFGHVVGASGLAVMDAIAAVPVPSPGPMSSPLDSAPLQNYKTGAAVQPSNLILIKSVTTADEAFSAQSNAPGVASASLQGNNLIVTPLAAGTAKITVTGYGSDGVAATQTFSVTVSQGTPPVTTPPVTTPPGTTPPVTTPPVVQPASDLTPAARGALPALVVAGQKAKIQQTVTLTASSIPVTQRVRASLILSTTTTGSPSDFTIASAAANVRLKLGKQAKLNLSAKQLDASVPAGTYHVLVSVTDPDGAKTTIDTGRTLVVRAPQAKPVRR</sequence>
<dbReference type="Gene3D" id="2.40.100.10">
    <property type="entry name" value="Cyclophilin-like"/>
    <property type="match status" value="1"/>
</dbReference>
<dbReference type="InterPro" id="IPR020892">
    <property type="entry name" value="Cyclophilin-type_PPIase_CS"/>
</dbReference>
<evidence type="ECO:0000313" key="7">
    <source>
        <dbReference type="EMBL" id="APW62488.1"/>
    </source>
</evidence>
<dbReference type="Pfam" id="PF00160">
    <property type="entry name" value="Pro_isomerase"/>
    <property type="match status" value="1"/>
</dbReference>
<dbReference type="STRING" id="1387353.BSF38_04034"/>
<dbReference type="EMBL" id="CP019082">
    <property type="protein sequence ID" value="APW62488.1"/>
    <property type="molecule type" value="Genomic_DNA"/>
</dbReference>
<dbReference type="EC" id="5.2.1.8" evidence="2"/>
<dbReference type="PROSITE" id="PS00170">
    <property type="entry name" value="CSA_PPIASE_1"/>
    <property type="match status" value="1"/>
</dbReference>
<evidence type="ECO:0000256" key="1">
    <source>
        <dbReference type="ARBA" id="ARBA00007365"/>
    </source>
</evidence>
<protein>
    <recommendedName>
        <fullName evidence="2">peptidylprolyl isomerase</fullName>
        <ecNumber evidence="2">5.2.1.8</ecNumber>
    </recommendedName>
</protein>
<evidence type="ECO:0000259" key="6">
    <source>
        <dbReference type="PROSITE" id="PS50072"/>
    </source>
</evidence>
<dbReference type="SUPFAM" id="SSF50891">
    <property type="entry name" value="Cyclophilin-like"/>
    <property type="match status" value="1"/>
</dbReference>
<dbReference type="AlphaFoldDB" id="A0A1U7CUA0"/>
<dbReference type="GO" id="GO:0003755">
    <property type="term" value="F:peptidyl-prolyl cis-trans isomerase activity"/>
    <property type="evidence" value="ECO:0007669"/>
    <property type="project" value="UniProtKB-KW"/>
</dbReference>
<keyword evidence="3" id="KW-0697">Rotamase</keyword>
<dbReference type="GO" id="GO:0006457">
    <property type="term" value="P:protein folding"/>
    <property type="evidence" value="ECO:0007669"/>
    <property type="project" value="InterPro"/>
</dbReference>
<evidence type="ECO:0000313" key="8">
    <source>
        <dbReference type="Proteomes" id="UP000186309"/>
    </source>
</evidence>
<dbReference type="Gene3D" id="2.60.40.1080">
    <property type="match status" value="1"/>
</dbReference>
<name>A0A1U7CUA0_9BACT</name>
<dbReference type="Proteomes" id="UP000186309">
    <property type="component" value="Chromosome"/>
</dbReference>
<evidence type="ECO:0000256" key="5">
    <source>
        <dbReference type="SAM" id="MobiDB-lite"/>
    </source>
</evidence>
<organism evidence="7 8">
    <name type="scientific">Paludisphaera borealis</name>
    <dbReference type="NCBI Taxonomy" id="1387353"/>
    <lineage>
        <taxon>Bacteria</taxon>
        <taxon>Pseudomonadati</taxon>
        <taxon>Planctomycetota</taxon>
        <taxon>Planctomycetia</taxon>
        <taxon>Isosphaerales</taxon>
        <taxon>Isosphaeraceae</taxon>
        <taxon>Paludisphaera</taxon>
    </lineage>
</organism>
<dbReference type="RefSeq" id="WP_076348623.1">
    <property type="nucleotide sequence ID" value="NZ_CP019082.1"/>
</dbReference>
<comment type="similarity">
    <text evidence="1">Belongs to the cyclophilin-type PPIase family.</text>
</comment>